<dbReference type="GO" id="GO:0032426">
    <property type="term" value="C:stereocilium tip"/>
    <property type="evidence" value="ECO:0007669"/>
    <property type="project" value="TreeGrafter"/>
</dbReference>
<keyword evidence="6 12" id="KW-0067">ATP-binding</keyword>
<organism evidence="16 17">
    <name type="scientific">Nannospalax galili</name>
    <name type="common">Northern Israeli blind subterranean mole rat</name>
    <name type="synonym">Spalax galili</name>
    <dbReference type="NCBI Taxonomy" id="1026970"/>
    <lineage>
        <taxon>Eukaryota</taxon>
        <taxon>Metazoa</taxon>
        <taxon>Chordata</taxon>
        <taxon>Craniata</taxon>
        <taxon>Vertebrata</taxon>
        <taxon>Euteleostomi</taxon>
        <taxon>Mammalia</taxon>
        <taxon>Eutheria</taxon>
        <taxon>Euarchontoglires</taxon>
        <taxon>Glires</taxon>
        <taxon>Rodentia</taxon>
        <taxon>Myomorpha</taxon>
        <taxon>Muroidea</taxon>
        <taxon>Spalacidae</taxon>
        <taxon>Spalacinae</taxon>
        <taxon>Nannospalax</taxon>
    </lineage>
</organism>
<dbReference type="InterPro" id="IPR036961">
    <property type="entry name" value="Kinesin_motor_dom_sf"/>
</dbReference>
<dbReference type="GO" id="GO:0003779">
    <property type="term" value="F:actin binding"/>
    <property type="evidence" value="ECO:0007669"/>
    <property type="project" value="UniProtKB-KW"/>
</dbReference>
<reference evidence="16" key="2">
    <citation type="submission" date="2025-09" db="UniProtKB">
        <authorList>
            <consortium name="Ensembl"/>
        </authorList>
    </citation>
    <scope>IDENTIFICATION</scope>
</reference>
<evidence type="ECO:0000256" key="3">
    <source>
        <dbReference type="ARBA" id="ARBA00022490"/>
    </source>
</evidence>
<evidence type="ECO:0000256" key="11">
    <source>
        <dbReference type="ARBA" id="ARBA00023273"/>
    </source>
</evidence>
<reference evidence="16" key="1">
    <citation type="submission" date="2025-08" db="UniProtKB">
        <authorList>
            <consortium name="Ensembl"/>
        </authorList>
    </citation>
    <scope>IDENTIFICATION</scope>
</reference>
<dbReference type="PROSITE" id="PS00107">
    <property type="entry name" value="PROTEIN_KINASE_ATP"/>
    <property type="match status" value="1"/>
</dbReference>
<dbReference type="InterPro" id="IPR017441">
    <property type="entry name" value="Protein_kinase_ATP_BS"/>
</dbReference>
<feature type="binding site" evidence="12">
    <location>
        <begin position="431"/>
        <end position="438"/>
    </location>
    <ligand>
        <name>ATP</name>
        <dbReference type="ChEBI" id="CHEBI:30616"/>
    </ligand>
</feature>
<dbReference type="GO" id="GO:0016459">
    <property type="term" value="C:myosin complex"/>
    <property type="evidence" value="ECO:0007669"/>
    <property type="project" value="UniProtKB-KW"/>
</dbReference>
<dbReference type="SUPFAM" id="SSF56112">
    <property type="entry name" value="Protein kinase-like (PK-like)"/>
    <property type="match status" value="1"/>
</dbReference>
<dbReference type="OMA" id="QHEFITQ"/>
<dbReference type="Pfam" id="PF00069">
    <property type="entry name" value="Pkinase"/>
    <property type="match status" value="1"/>
</dbReference>
<dbReference type="InterPro" id="IPR052409">
    <property type="entry name" value="Myosin-III_kinase_activity"/>
</dbReference>
<dbReference type="FunFam" id="1.10.510.10:FF:000247">
    <property type="entry name" value="Myosin IIIA"/>
    <property type="match status" value="1"/>
</dbReference>
<evidence type="ECO:0000256" key="9">
    <source>
        <dbReference type="ARBA" id="ARBA00023203"/>
    </source>
</evidence>
<dbReference type="GO" id="GO:0032433">
    <property type="term" value="C:filopodium tip"/>
    <property type="evidence" value="ECO:0007669"/>
    <property type="project" value="TreeGrafter"/>
</dbReference>
<evidence type="ECO:0000256" key="10">
    <source>
        <dbReference type="ARBA" id="ARBA00023212"/>
    </source>
</evidence>
<dbReference type="PROSITE" id="PS50011">
    <property type="entry name" value="PROTEIN_KINASE_DOM"/>
    <property type="match status" value="1"/>
</dbReference>
<dbReference type="PRINTS" id="PR00193">
    <property type="entry name" value="MYOSINHEAVY"/>
</dbReference>
<evidence type="ECO:0000313" key="17">
    <source>
        <dbReference type="Proteomes" id="UP000694381"/>
    </source>
</evidence>
<evidence type="ECO:0000256" key="1">
    <source>
        <dbReference type="ARBA" id="ARBA00004245"/>
    </source>
</evidence>
<comment type="subcellular location">
    <subcellularLocation>
        <location evidence="2">Cell projection</location>
    </subcellularLocation>
    <subcellularLocation>
        <location evidence="1">Cytoplasm</location>
        <location evidence="1">Cytoskeleton</location>
    </subcellularLocation>
</comment>
<dbReference type="InterPro" id="IPR000719">
    <property type="entry name" value="Prot_kinase_dom"/>
</dbReference>
<dbReference type="InterPro" id="IPR027417">
    <property type="entry name" value="P-loop_NTPase"/>
</dbReference>
<protein>
    <recommendedName>
        <fullName evidence="18">Myosin-IIIa</fullName>
    </recommendedName>
</protein>
<dbReference type="Proteomes" id="UP000694381">
    <property type="component" value="Unassembled WGS sequence"/>
</dbReference>
<name>A0A8C6QGS2_NANGA</name>
<dbReference type="Gene3D" id="1.20.120.720">
    <property type="entry name" value="Myosin VI head, motor domain, U50 subdomain"/>
    <property type="match status" value="1"/>
</dbReference>
<dbReference type="Gene3D" id="3.30.200.20">
    <property type="entry name" value="Phosphorylase Kinase, domain 1"/>
    <property type="match status" value="1"/>
</dbReference>
<keyword evidence="3" id="KW-0963">Cytoplasm</keyword>
<sequence>MFPLVGKTIIFDNFPDPSDTWDIIETIGKGTYGKVFKVLNKKNGQKAAVKILDPIHDIDEEIEAEYSILKTLSDHPNVVKFYGIYFKKDKISGDKLWLVLELCNGGSVTDLVKGFLKRGERMSEPIIAYILHEALMGLQHLHNNKTIHRDVKGNNILLTTEGGVKLVDFGVSAQLSSTRHRLNTSVGTPFWMAPEVIACEQQLDTTYDARCDTWSLGITAIELGDGDPPLAELHPMRALFKIPRNPSPKLRQPELWSAEFNDFISKCLTKDYEKRPTVSDLLQHKFITQIEGKDVMLQKQLMEFIDIHQCMGSTEKARHERIHTKKGNLNRSVISGLKDVDDLATLDVLDESTVSEHLEKCYSRDQIYIYVGDMLIALNPFQSLGLYSTKLSKLYIGAKRTANPPHIFAMADLGYQSMITYNSDQCIVISGESGAGKTESAHLLVQQLTVLGKANNRTLQEKILQVNNLVEAFGNACTNINDNSSRFGKYLEMKFTSSGVVVGAQISEYLLEKSRVIHQAIGEKNFHIFYYIYAGLAEKKKLALYKLPENKPPRYLQNDHLRTVQDMMNNSFYKSQCERIEQCFKVIGFTMEQLGSVYSVLAAILNVGNIEFSSVATEFQMDKSYVYNHTALENSASLLCIQADELQEALTSHCVVTRGETIIRPNTVEKATDIRDAMAKTLYGRLFSWIVNCINNLLKHDTSPSGDEELSIGILDIFGFENFKKNSFEQLCINIANEQIQYYFNQHVFAWEQ</sequence>
<dbReference type="Gene3D" id="1.20.58.530">
    <property type="match status" value="1"/>
</dbReference>
<dbReference type="Gene3D" id="1.10.10.820">
    <property type="match status" value="1"/>
</dbReference>
<dbReference type="GO" id="GO:0000146">
    <property type="term" value="F:microfilament motor activity"/>
    <property type="evidence" value="ECO:0007669"/>
    <property type="project" value="TreeGrafter"/>
</dbReference>
<proteinExistence type="inferred from homology"/>
<keyword evidence="17" id="KW-1185">Reference proteome</keyword>
<dbReference type="GO" id="GO:0005524">
    <property type="term" value="F:ATP binding"/>
    <property type="evidence" value="ECO:0007669"/>
    <property type="project" value="UniProtKB-UniRule"/>
</dbReference>
<dbReference type="GO" id="GO:0007605">
    <property type="term" value="P:sensory perception of sound"/>
    <property type="evidence" value="ECO:0007669"/>
    <property type="project" value="TreeGrafter"/>
</dbReference>
<evidence type="ECO:0000256" key="12">
    <source>
        <dbReference type="PROSITE-ProRule" id="PRU00782"/>
    </source>
</evidence>
<dbReference type="Gene3D" id="1.10.510.10">
    <property type="entry name" value="Transferase(Phosphotransferase) domain 1"/>
    <property type="match status" value="1"/>
</dbReference>
<dbReference type="PROSITE" id="PS51456">
    <property type="entry name" value="MYOSIN_MOTOR"/>
    <property type="match status" value="1"/>
</dbReference>
<dbReference type="PANTHER" id="PTHR46256:SF4">
    <property type="entry name" value="MYOSIN-IIIA"/>
    <property type="match status" value="1"/>
</dbReference>
<evidence type="ECO:0000256" key="5">
    <source>
        <dbReference type="ARBA" id="ARBA00022741"/>
    </source>
</evidence>
<comment type="similarity">
    <text evidence="12">Belongs to the TRAFAC class myosin-kinesin ATPase superfamily. Myosin family.</text>
</comment>
<evidence type="ECO:0000259" key="14">
    <source>
        <dbReference type="PROSITE" id="PS50011"/>
    </source>
</evidence>
<feature type="domain" description="Protein kinase" evidence="14">
    <location>
        <begin position="21"/>
        <end position="287"/>
    </location>
</feature>
<dbReference type="FunFam" id="1.10.10.820:FF:000006">
    <property type="entry name" value="Myosin IIIA"/>
    <property type="match status" value="1"/>
</dbReference>
<evidence type="ECO:0000259" key="15">
    <source>
        <dbReference type="PROSITE" id="PS51456"/>
    </source>
</evidence>
<keyword evidence="8 12" id="KW-0505">Motor protein</keyword>
<dbReference type="InterPro" id="IPR011009">
    <property type="entry name" value="Kinase-like_dom_sf"/>
</dbReference>
<dbReference type="AlphaFoldDB" id="A0A8C6QGS2"/>
<evidence type="ECO:0000313" key="16">
    <source>
        <dbReference type="Ensembl" id="ENSNGAP00000002955.1"/>
    </source>
</evidence>
<dbReference type="PANTHER" id="PTHR46256">
    <property type="entry name" value="AGAP011099-PA"/>
    <property type="match status" value="1"/>
</dbReference>
<dbReference type="GO" id="GO:0030832">
    <property type="term" value="P:regulation of actin filament length"/>
    <property type="evidence" value="ECO:0007669"/>
    <property type="project" value="TreeGrafter"/>
</dbReference>
<dbReference type="GeneTree" id="ENSGT00940000155939"/>
<evidence type="ECO:0000256" key="6">
    <source>
        <dbReference type="ARBA" id="ARBA00022840"/>
    </source>
</evidence>
<keyword evidence="4" id="KW-0677">Repeat</keyword>
<dbReference type="SMART" id="SM00220">
    <property type="entry name" value="S_TKc"/>
    <property type="match status" value="1"/>
</dbReference>
<evidence type="ECO:0000256" key="4">
    <source>
        <dbReference type="ARBA" id="ARBA00022737"/>
    </source>
</evidence>
<evidence type="ECO:0008006" key="18">
    <source>
        <dbReference type="Google" id="ProtNLM"/>
    </source>
</evidence>
<feature type="binding site" evidence="13">
    <location>
        <position position="50"/>
    </location>
    <ligand>
        <name>ATP</name>
        <dbReference type="ChEBI" id="CHEBI:30616"/>
    </ligand>
</feature>
<keyword evidence="9 12" id="KW-0009">Actin-binding</keyword>
<keyword evidence="11" id="KW-0966">Cell projection</keyword>
<dbReference type="Ensembl" id="ENSNGAT00000003881.1">
    <property type="protein sequence ID" value="ENSNGAP00000002955.1"/>
    <property type="gene ID" value="ENSNGAG00000003034.1"/>
</dbReference>
<dbReference type="Pfam" id="PF00063">
    <property type="entry name" value="Myosin_head"/>
    <property type="match status" value="1"/>
</dbReference>
<keyword evidence="5 12" id="KW-0547">Nucleotide-binding</keyword>
<evidence type="ECO:0000256" key="2">
    <source>
        <dbReference type="ARBA" id="ARBA00004316"/>
    </source>
</evidence>
<dbReference type="Gene3D" id="3.40.850.10">
    <property type="entry name" value="Kinesin motor domain"/>
    <property type="match status" value="1"/>
</dbReference>
<dbReference type="GO" id="GO:0001917">
    <property type="term" value="C:photoreceptor inner segment"/>
    <property type="evidence" value="ECO:0007669"/>
    <property type="project" value="TreeGrafter"/>
</dbReference>
<dbReference type="InterPro" id="IPR001609">
    <property type="entry name" value="Myosin_head_motor_dom-like"/>
</dbReference>
<evidence type="ECO:0000256" key="7">
    <source>
        <dbReference type="ARBA" id="ARBA00023123"/>
    </source>
</evidence>
<keyword evidence="10" id="KW-0206">Cytoskeleton</keyword>
<feature type="domain" description="Myosin motor" evidence="15">
    <location>
        <begin position="338"/>
        <end position="753"/>
    </location>
</feature>
<dbReference type="GO" id="GO:0004674">
    <property type="term" value="F:protein serine/threonine kinase activity"/>
    <property type="evidence" value="ECO:0007669"/>
    <property type="project" value="TreeGrafter"/>
</dbReference>
<dbReference type="GO" id="GO:0051491">
    <property type="term" value="P:positive regulation of filopodium assembly"/>
    <property type="evidence" value="ECO:0007669"/>
    <property type="project" value="TreeGrafter"/>
</dbReference>
<evidence type="ECO:0000256" key="13">
    <source>
        <dbReference type="PROSITE-ProRule" id="PRU10141"/>
    </source>
</evidence>
<dbReference type="SUPFAM" id="SSF52540">
    <property type="entry name" value="P-loop containing nucleoside triphosphate hydrolases"/>
    <property type="match status" value="1"/>
</dbReference>
<dbReference type="SMART" id="SM00242">
    <property type="entry name" value="MYSc"/>
    <property type="match status" value="1"/>
</dbReference>
<comment type="caution">
    <text evidence="12">Lacks conserved residue(s) required for the propagation of feature annotation.</text>
</comment>
<accession>A0A8C6QGS2</accession>
<keyword evidence="7 12" id="KW-0518">Myosin</keyword>
<evidence type="ECO:0000256" key="8">
    <source>
        <dbReference type="ARBA" id="ARBA00023175"/>
    </source>
</evidence>